<dbReference type="GO" id="GO:0016987">
    <property type="term" value="F:sigma factor activity"/>
    <property type="evidence" value="ECO:0007669"/>
    <property type="project" value="UniProtKB-KW"/>
</dbReference>
<dbReference type="EMBL" id="JACHMF010000001">
    <property type="protein sequence ID" value="MBB4694147.1"/>
    <property type="molecule type" value="Genomic_DNA"/>
</dbReference>
<dbReference type="InterPro" id="IPR039425">
    <property type="entry name" value="RNA_pol_sigma-70-like"/>
</dbReference>
<protein>
    <submittedName>
        <fullName evidence="8">RNA polymerase sigma-70 factor (Sigma-E family)</fullName>
    </submittedName>
</protein>
<comment type="similarity">
    <text evidence="1">Belongs to the sigma-70 factor family. ECF subfamily.</text>
</comment>
<feature type="domain" description="RNA polymerase sigma factor 70 region 4 type 2" evidence="7">
    <location>
        <begin position="108"/>
        <end position="158"/>
    </location>
</feature>
<name>A0A7W7G2T0_9ACTN</name>
<dbReference type="Gene3D" id="1.10.1740.10">
    <property type="match status" value="1"/>
</dbReference>
<dbReference type="InterPro" id="IPR007627">
    <property type="entry name" value="RNA_pol_sigma70_r2"/>
</dbReference>
<dbReference type="Pfam" id="PF08281">
    <property type="entry name" value="Sigma70_r4_2"/>
    <property type="match status" value="1"/>
</dbReference>
<evidence type="ECO:0000256" key="3">
    <source>
        <dbReference type="ARBA" id="ARBA00023082"/>
    </source>
</evidence>
<evidence type="ECO:0000256" key="5">
    <source>
        <dbReference type="ARBA" id="ARBA00023163"/>
    </source>
</evidence>
<evidence type="ECO:0000256" key="4">
    <source>
        <dbReference type="ARBA" id="ARBA00023125"/>
    </source>
</evidence>
<proteinExistence type="inferred from homology"/>
<organism evidence="8 9">
    <name type="scientific">Paractinoplanes abujensis</name>
    <dbReference type="NCBI Taxonomy" id="882441"/>
    <lineage>
        <taxon>Bacteria</taxon>
        <taxon>Bacillati</taxon>
        <taxon>Actinomycetota</taxon>
        <taxon>Actinomycetes</taxon>
        <taxon>Micromonosporales</taxon>
        <taxon>Micromonosporaceae</taxon>
        <taxon>Paractinoplanes</taxon>
    </lineage>
</organism>
<dbReference type="Pfam" id="PF04542">
    <property type="entry name" value="Sigma70_r2"/>
    <property type="match status" value="1"/>
</dbReference>
<gene>
    <name evidence="8" type="ORF">BKA14_004295</name>
</gene>
<keyword evidence="3" id="KW-0731">Sigma factor</keyword>
<keyword evidence="9" id="KW-1185">Reference proteome</keyword>
<dbReference type="GO" id="GO:0006352">
    <property type="term" value="P:DNA-templated transcription initiation"/>
    <property type="evidence" value="ECO:0007669"/>
    <property type="project" value="InterPro"/>
</dbReference>
<evidence type="ECO:0000256" key="1">
    <source>
        <dbReference type="ARBA" id="ARBA00010641"/>
    </source>
</evidence>
<dbReference type="Proteomes" id="UP000542742">
    <property type="component" value="Unassembled WGS sequence"/>
</dbReference>
<evidence type="ECO:0000313" key="8">
    <source>
        <dbReference type="EMBL" id="MBB4694147.1"/>
    </source>
</evidence>
<keyword evidence="4" id="KW-0238">DNA-binding</keyword>
<dbReference type="RefSeq" id="WP_184952676.1">
    <property type="nucleotide sequence ID" value="NZ_BOMC01000039.1"/>
</dbReference>
<evidence type="ECO:0000259" key="7">
    <source>
        <dbReference type="Pfam" id="PF08281"/>
    </source>
</evidence>
<dbReference type="SUPFAM" id="SSF88946">
    <property type="entry name" value="Sigma2 domain of RNA polymerase sigma factors"/>
    <property type="match status" value="1"/>
</dbReference>
<keyword evidence="5" id="KW-0804">Transcription</keyword>
<evidence type="ECO:0000259" key="6">
    <source>
        <dbReference type="Pfam" id="PF04542"/>
    </source>
</evidence>
<evidence type="ECO:0000313" key="9">
    <source>
        <dbReference type="Proteomes" id="UP000542742"/>
    </source>
</evidence>
<keyword evidence="2" id="KW-0805">Transcription regulation</keyword>
<dbReference type="Gene3D" id="1.10.10.10">
    <property type="entry name" value="Winged helix-like DNA-binding domain superfamily/Winged helix DNA-binding domain"/>
    <property type="match status" value="1"/>
</dbReference>
<dbReference type="PANTHER" id="PTHR43133">
    <property type="entry name" value="RNA POLYMERASE ECF-TYPE SIGMA FACTO"/>
    <property type="match status" value="1"/>
</dbReference>
<dbReference type="NCBIfam" id="TIGR02937">
    <property type="entry name" value="sigma70-ECF"/>
    <property type="match status" value="1"/>
</dbReference>
<dbReference type="InterPro" id="IPR013249">
    <property type="entry name" value="RNA_pol_sigma70_r4_t2"/>
</dbReference>
<dbReference type="CDD" id="cd06171">
    <property type="entry name" value="Sigma70_r4"/>
    <property type="match status" value="1"/>
</dbReference>
<accession>A0A7W7G2T0</accession>
<comment type="caution">
    <text evidence="8">The sequence shown here is derived from an EMBL/GenBank/DDBJ whole genome shotgun (WGS) entry which is preliminary data.</text>
</comment>
<dbReference type="GO" id="GO:0003677">
    <property type="term" value="F:DNA binding"/>
    <property type="evidence" value="ECO:0007669"/>
    <property type="project" value="UniProtKB-KW"/>
</dbReference>
<evidence type="ECO:0000256" key="2">
    <source>
        <dbReference type="ARBA" id="ARBA00023015"/>
    </source>
</evidence>
<dbReference type="InterPro" id="IPR036388">
    <property type="entry name" value="WH-like_DNA-bd_sf"/>
</dbReference>
<dbReference type="InterPro" id="IPR014284">
    <property type="entry name" value="RNA_pol_sigma-70_dom"/>
</dbReference>
<dbReference type="InterPro" id="IPR013324">
    <property type="entry name" value="RNA_pol_sigma_r3/r4-like"/>
</dbReference>
<dbReference type="PANTHER" id="PTHR43133:SF8">
    <property type="entry name" value="RNA POLYMERASE SIGMA FACTOR HI_1459-RELATED"/>
    <property type="match status" value="1"/>
</dbReference>
<dbReference type="AlphaFoldDB" id="A0A7W7G2T0"/>
<feature type="domain" description="RNA polymerase sigma-70 region 2" evidence="6">
    <location>
        <begin position="19"/>
        <end position="82"/>
    </location>
</feature>
<sequence length="171" mass="18760">MKVLHFPPGGDGFEAFLRESGPALLRLGHLLTLDRAAAEDLAQETYIKIGLAWSRVRKDGNPVGYARRTMVNLFLNSRRRARPMPVPQVPETPREDPALAAVDSAAVIRQILAGLPPQQRAALALRYLDDLPDDEIGALLGCTPATVRSHLSRGLATLRARREGEHHAPRP</sequence>
<reference evidence="8 9" key="1">
    <citation type="submission" date="2020-08" db="EMBL/GenBank/DDBJ databases">
        <title>Sequencing the genomes of 1000 actinobacteria strains.</title>
        <authorList>
            <person name="Klenk H.-P."/>
        </authorList>
    </citation>
    <scope>NUCLEOTIDE SEQUENCE [LARGE SCALE GENOMIC DNA]</scope>
    <source>
        <strain evidence="8 9">DSM 45518</strain>
    </source>
</reference>
<dbReference type="SUPFAM" id="SSF88659">
    <property type="entry name" value="Sigma3 and sigma4 domains of RNA polymerase sigma factors"/>
    <property type="match status" value="1"/>
</dbReference>
<dbReference type="InterPro" id="IPR013325">
    <property type="entry name" value="RNA_pol_sigma_r2"/>
</dbReference>